<evidence type="ECO:0000313" key="2">
    <source>
        <dbReference type="EMBL" id="AFL89938.1"/>
    </source>
</evidence>
<dbReference type="SUPFAM" id="SSF51182">
    <property type="entry name" value="RmlC-like cupins"/>
    <property type="match status" value="1"/>
</dbReference>
<keyword evidence="3" id="KW-1185">Reference proteome</keyword>
<dbReference type="InterPro" id="IPR013096">
    <property type="entry name" value="Cupin_2"/>
</dbReference>
<dbReference type="InterPro" id="IPR011051">
    <property type="entry name" value="RmlC_Cupin_sf"/>
</dbReference>
<dbReference type="InterPro" id="IPR053146">
    <property type="entry name" value="QDO-like"/>
</dbReference>
<dbReference type="eggNOG" id="COG0662">
    <property type="taxonomic scope" value="Bacteria"/>
</dbReference>
<reference evidence="2 3" key="1">
    <citation type="submission" date="2012-06" db="EMBL/GenBank/DDBJ databases">
        <title>Complete genome of Terriglobus roseus DSM 18391.</title>
        <authorList>
            <consortium name="US DOE Joint Genome Institute (JGI-PGF)"/>
            <person name="Lucas S."/>
            <person name="Copeland A."/>
            <person name="Lapidus A."/>
            <person name="Glavina del Rio T."/>
            <person name="Dalin E."/>
            <person name="Tice H."/>
            <person name="Bruce D."/>
            <person name="Goodwin L."/>
            <person name="Pitluck S."/>
            <person name="Peters L."/>
            <person name="Mikhailova N."/>
            <person name="Munk A.C.C."/>
            <person name="Kyrpides N."/>
            <person name="Mavromatis K."/>
            <person name="Ivanova N."/>
            <person name="Brettin T."/>
            <person name="Detter J.C."/>
            <person name="Han C."/>
            <person name="Larimer F."/>
            <person name="Land M."/>
            <person name="Hauser L."/>
            <person name="Markowitz V."/>
            <person name="Cheng J.-F."/>
            <person name="Hugenholtz P."/>
            <person name="Woyke T."/>
            <person name="Wu D."/>
            <person name="Brambilla E."/>
            <person name="Klenk H.-P."/>
            <person name="Eisen J.A."/>
        </authorList>
    </citation>
    <scope>NUCLEOTIDE SEQUENCE [LARGE SCALE GENOMIC DNA]</scope>
    <source>
        <strain evidence="3">DSM 18391 / NRRL B-41598 / KBS 63</strain>
    </source>
</reference>
<dbReference type="HOGENOM" id="CLU_103066_3_0_0"/>
<dbReference type="Gene3D" id="2.60.120.10">
    <property type="entry name" value="Jelly Rolls"/>
    <property type="match status" value="1"/>
</dbReference>
<dbReference type="PANTHER" id="PTHR36440:SF1">
    <property type="entry name" value="PUTATIVE (AFU_ORTHOLOGUE AFUA_8G07350)-RELATED"/>
    <property type="match status" value="1"/>
</dbReference>
<dbReference type="STRING" id="926566.Terro_3727"/>
<evidence type="ECO:0000313" key="3">
    <source>
        <dbReference type="Proteomes" id="UP000006056"/>
    </source>
</evidence>
<name>I3ZL20_TERRK</name>
<accession>I3ZL20</accession>
<protein>
    <submittedName>
        <fullName evidence="2">Cupin domain-containing protein</fullName>
    </submittedName>
</protein>
<dbReference type="PANTHER" id="PTHR36440">
    <property type="entry name" value="PUTATIVE (AFU_ORTHOLOGUE AFUA_8G07350)-RELATED"/>
    <property type="match status" value="1"/>
</dbReference>
<dbReference type="Pfam" id="PF07883">
    <property type="entry name" value="Cupin_2"/>
    <property type="match status" value="1"/>
</dbReference>
<sequence>MLAPTYVPAARLVEADPLSSMEVLGVTVTPLVSSGETDGQFALFQALVPHNVGIPVHSHPDVEFFYVLEGSLTVLRQTDDVIESFQIGARQGGFVPSNALHGFVNSNPETAHVLIACTSGLEAFLSEAGTPLGESAPRIPPNGAEIERVLAIARKHGQVFAPPC</sequence>
<proteinExistence type="predicted"/>
<dbReference type="AlphaFoldDB" id="I3ZL20"/>
<organism evidence="2 3">
    <name type="scientific">Terriglobus roseus (strain DSM 18391 / NRRL B-41598 / KBS 63)</name>
    <dbReference type="NCBI Taxonomy" id="926566"/>
    <lineage>
        <taxon>Bacteria</taxon>
        <taxon>Pseudomonadati</taxon>
        <taxon>Acidobacteriota</taxon>
        <taxon>Terriglobia</taxon>
        <taxon>Terriglobales</taxon>
        <taxon>Acidobacteriaceae</taxon>
        <taxon>Terriglobus</taxon>
    </lineage>
</organism>
<evidence type="ECO:0000259" key="1">
    <source>
        <dbReference type="Pfam" id="PF07883"/>
    </source>
</evidence>
<feature type="domain" description="Cupin type-2" evidence="1">
    <location>
        <begin position="46"/>
        <end position="115"/>
    </location>
</feature>
<dbReference type="KEGG" id="trs:Terro_3727"/>
<dbReference type="Proteomes" id="UP000006056">
    <property type="component" value="Chromosome"/>
</dbReference>
<dbReference type="OrthoDB" id="118333at2"/>
<dbReference type="EMBL" id="CP003379">
    <property type="protein sequence ID" value="AFL89938.1"/>
    <property type="molecule type" value="Genomic_DNA"/>
</dbReference>
<dbReference type="InterPro" id="IPR014710">
    <property type="entry name" value="RmlC-like_jellyroll"/>
</dbReference>
<gene>
    <name evidence="2" type="ordered locus">Terro_3727</name>
</gene>
<dbReference type="RefSeq" id="WP_014787199.1">
    <property type="nucleotide sequence ID" value="NC_018014.1"/>
</dbReference>